<proteinExistence type="predicted"/>
<reference evidence="2 3" key="1">
    <citation type="journal article" date="2018" name="Mol. Biol. Evol.">
        <title>Broad Genomic Sampling Reveals a Smut Pathogenic Ancestry of the Fungal Clade Ustilaginomycotina.</title>
        <authorList>
            <person name="Kijpornyongpan T."/>
            <person name="Mondo S.J."/>
            <person name="Barry K."/>
            <person name="Sandor L."/>
            <person name="Lee J."/>
            <person name="Lipzen A."/>
            <person name="Pangilinan J."/>
            <person name="LaButti K."/>
            <person name="Hainaut M."/>
            <person name="Henrissat B."/>
            <person name="Grigoriev I.V."/>
            <person name="Spatafora J.W."/>
            <person name="Aime M.C."/>
        </authorList>
    </citation>
    <scope>NUCLEOTIDE SEQUENCE [LARGE SCALE GENOMIC DNA]</scope>
    <source>
        <strain evidence="2 3">MCA 5214</strain>
    </source>
</reference>
<feature type="region of interest" description="Disordered" evidence="1">
    <location>
        <begin position="30"/>
        <end position="50"/>
    </location>
</feature>
<keyword evidence="3" id="KW-1185">Reference proteome</keyword>
<protein>
    <submittedName>
        <fullName evidence="2">Uncharacterized protein</fullName>
    </submittedName>
</protein>
<dbReference type="GeneID" id="37025385"/>
<evidence type="ECO:0000313" key="3">
    <source>
        <dbReference type="Proteomes" id="UP000245884"/>
    </source>
</evidence>
<evidence type="ECO:0000313" key="2">
    <source>
        <dbReference type="EMBL" id="PWN28664.1"/>
    </source>
</evidence>
<dbReference type="AlphaFoldDB" id="A0A316UUI9"/>
<accession>A0A316UUI9</accession>
<feature type="region of interest" description="Disordered" evidence="1">
    <location>
        <begin position="62"/>
        <end position="106"/>
    </location>
</feature>
<dbReference type="RefSeq" id="XP_025363276.1">
    <property type="nucleotide sequence ID" value="XM_025503562.1"/>
</dbReference>
<dbReference type="Proteomes" id="UP000245884">
    <property type="component" value="Unassembled WGS sequence"/>
</dbReference>
<name>A0A316UUI9_9BASI</name>
<sequence>MPRTAPFPFTDCRALLMSLLPRPCSTTITPSRSYHAQHRSQQLPLAPSPNFFIPHPTALLGMPTGPRTHEVQDLRPGQARGQPRPAQPLTAAETRGPIAVLSFESK</sequence>
<dbReference type="EMBL" id="KZ819665">
    <property type="protein sequence ID" value="PWN28664.1"/>
    <property type="molecule type" value="Genomic_DNA"/>
</dbReference>
<feature type="compositionally biased region" description="Polar residues" evidence="1">
    <location>
        <begin position="30"/>
        <end position="43"/>
    </location>
</feature>
<evidence type="ECO:0000256" key="1">
    <source>
        <dbReference type="SAM" id="MobiDB-lite"/>
    </source>
</evidence>
<organism evidence="2 3">
    <name type="scientific">Jaminaea rosea</name>
    <dbReference type="NCBI Taxonomy" id="1569628"/>
    <lineage>
        <taxon>Eukaryota</taxon>
        <taxon>Fungi</taxon>
        <taxon>Dikarya</taxon>
        <taxon>Basidiomycota</taxon>
        <taxon>Ustilaginomycotina</taxon>
        <taxon>Exobasidiomycetes</taxon>
        <taxon>Microstromatales</taxon>
        <taxon>Microstromatales incertae sedis</taxon>
        <taxon>Jaminaea</taxon>
    </lineage>
</organism>
<gene>
    <name evidence="2" type="ORF">BDZ90DRAFT_154410</name>
</gene>